<dbReference type="InterPro" id="IPR008972">
    <property type="entry name" value="Cupredoxin"/>
</dbReference>
<proteinExistence type="inferred from homology"/>
<dbReference type="InterPro" id="IPR011706">
    <property type="entry name" value="Cu-oxidase_C"/>
</dbReference>
<dbReference type="Pfam" id="PF00394">
    <property type="entry name" value="Cu-oxidase"/>
    <property type="match status" value="1"/>
</dbReference>
<dbReference type="SUPFAM" id="SSF49503">
    <property type="entry name" value="Cupredoxins"/>
    <property type="match status" value="3"/>
</dbReference>
<reference evidence="15 16" key="1">
    <citation type="journal article" date="2016" name="Proc. Natl. Acad. Sci. U.S.A.">
        <title>Comparative genomics of biotechnologically important yeasts.</title>
        <authorList>
            <person name="Riley R."/>
            <person name="Haridas S."/>
            <person name="Wolfe K.H."/>
            <person name="Lopes M.R."/>
            <person name="Hittinger C.T."/>
            <person name="Goeker M."/>
            <person name="Salamov A.A."/>
            <person name="Wisecaver J.H."/>
            <person name="Long T.M."/>
            <person name="Calvey C.H."/>
            <person name="Aerts A.L."/>
            <person name="Barry K.W."/>
            <person name="Choi C."/>
            <person name="Clum A."/>
            <person name="Coughlan A.Y."/>
            <person name="Deshpande S."/>
            <person name="Douglass A.P."/>
            <person name="Hanson S.J."/>
            <person name="Klenk H.-P."/>
            <person name="LaButti K.M."/>
            <person name="Lapidus A."/>
            <person name="Lindquist E.A."/>
            <person name="Lipzen A.M."/>
            <person name="Meier-Kolthoff J.P."/>
            <person name="Ohm R.A."/>
            <person name="Otillar R.P."/>
            <person name="Pangilinan J.L."/>
            <person name="Peng Y."/>
            <person name="Rokas A."/>
            <person name="Rosa C.A."/>
            <person name="Scheuner C."/>
            <person name="Sibirny A.A."/>
            <person name="Slot J.C."/>
            <person name="Stielow J.B."/>
            <person name="Sun H."/>
            <person name="Kurtzman C.P."/>
            <person name="Blackwell M."/>
            <person name="Grigoriev I.V."/>
            <person name="Jeffries T.W."/>
        </authorList>
    </citation>
    <scope>NUCLEOTIDE SEQUENCE [LARGE SCALE GENOMIC DNA]</scope>
    <source>
        <strain evidence="15 16">NRRL Y-2026</strain>
    </source>
</reference>
<dbReference type="InterPro" id="IPR011707">
    <property type="entry name" value="Cu-oxidase-like_N"/>
</dbReference>
<dbReference type="InterPro" id="IPR045087">
    <property type="entry name" value="Cu-oxidase_fam"/>
</dbReference>
<dbReference type="PROSITE" id="PS00080">
    <property type="entry name" value="MULTICOPPER_OXIDASE2"/>
    <property type="match status" value="1"/>
</dbReference>
<keyword evidence="3" id="KW-0410">Iron transport</keyword>
<keyword evidence="6" id="KW-0560">Oxidoreductase</keyword>
<evidence type="ECO:0000256" key="7">
    <source>
        <dbReference type="ARBA" id="ARBA00023008"/>
    </source>
</evidence>
<feature type="chain" id="PRO_5009133436" evidence="11">
    <location>
        <begin position="20"/>
        <end position="642"/>
    </location>
</feature>
<evidence type="ECO:0000256" key="8">
    <source>
        <dbReference type="ARBA" id="ARBA00023180"/>
    </source>
</evidence>
<dbReference type="Pfam" id="PF07732">
    <property type="entry name" value="Cu-oxidase_3"/>
    <property type="match status" value="1"/>
</dbReference>
<keyword evidence="3" id="KW-0408">Iron</keyword>
<keyword evidence="4" id="KW-0479">Metal-binding</keyword>
<organism evidence="15 16">
    <name type="scientific">Pichia membranifaciens NRRL Y-2026</name>
    <dbReference type="NCBI Taxonomy" id="763406"/>
    <lineage>
        <taxon>Eukaryota</taxon>
        <taxon>Fungi</taxon>
        <taxon>Dikarya</taxon>
        <taxon>Ascomycota</taxon>
        <taxon>Saccharomycotina</taxon>
        <taxon>Pichiomycetes</taxon>
        <taxon>Pichiales</taxon>
        <taxon>Pichiaceae</taxon>
        <taxon>Pichia</taxon>
    </lineage>
</organism>
<keyword evidence="10" id="KW-0812">Transmembrane</keyword>
<dbReference type="InterPro" id="IPR044130">
    <property type="entry name" value="CuRO_2_Fet3-like"/>
</dbReference>
<keyword evidence="8" id="KW-0325">Glycoprotein</keyword>
<dbReference type="GeneID" id="30179529"/>
<keyword evidence="5 11" id="KW-0732">Signal</keyword>
<comment type="cofactor">
    <cofactor evidence="1">
        <name>Cu cation</name>
        <dbReference type="ChEBI" id="CHEBI:23378"/>
    </cofactor>
</comment>
<dbReference type="InterPro" id="IPR001117">
    <property type="entry name" value="Cu-oxidase_2nd"/>
</dbReference>
<evidence type="ECO:0000256" key="4">
    <source>
        <dbReference type="ARBA" id="ARBA00022723"/>
    </source>
</evidence>
<dbReference type="Pfam" id="PF07731">
    <property type="entry name" value="Cu-oxidase_2"/>
    <property type="match status" value="1"/>
</dbReference>
<evidence type="ECO:0000313" key="15">
    <source>
        <dbReference type="EMBL" id="ODQ46698.1"/>
    </source>
</evidence>
<dbReference type="CDD" id="cd13851">
    <property type="entry name" value="CuRO_1_Fet3p"/>
    <property type="match status" value="1"/>
</dbReference>
<dbReference type="GO" id="GO:0005507">
    <property type="term" value="F:copper ion binding"/>
    <property type="evidence" value="ECO:0007669"/>
    <property type="project" value="InterPro"/>
</dbReference>
<dbReference type="Proteomes" id="UP000094455">
    <property type="component" value="Unassembled WGS sequence"/>
</dbReference>
<keyword evidence="10" id="KW-1133">Transmembrane helix</keyword>
<dbReference type="CDD" id="cd13877">
    <property type="entry name" value="CuRO_2_Fet3p_like"/>
    <property type="match status" value="1"/>
</dbReference>
<evidence type="ECO:0000256" key="10">
    <source>
        <dbReference type="SAM" id="Phobius"/>
    </source>
</evidence>
<dbReference type="PANTHER" id="PTHR11709:SF361">
    <property type="entry name" value="IRON TRANSPORT MULTICOPPER OXIDASE FET3"/>
    <property type="match status" value="1"/>
</dbReference>
<feature type="domain" description="Plastocyanin-like" evidence="13">
    <location>
        <begin position="368"/>
        <end position="504"/>
    </location>
</feature>
<dbReference type="AlphaFoldDB" id="A0A1E3NM86"/>
<dbReference type="InterPro" id="IPR033138">
    <property type="entry name" value="Cu_oxidase_CS"/>
</dbReference>
<dbReference type="FunFam" id="2.60.40.420:FF:000022">
    <property type="entry name" value="FET5p Multicopper oxidase"/>
    <property type="match status" value="1"/>
</dbReference>
<dbReference type="GO" id="GO:0004322">
    <property type="term" value="F:ferroxidase activity"/>
    <property type="evidence" value="ECO:0007669"/>
    <property type="project" value="TreeGrafter"/>
</dbReference>
<evidence type="ECO:0000256" key="9">
    <source>
        <dbReference type="SAM" id="Coils"/>
    </source>
</evidence>
<evidence type="ECO:0000256" key="3">
    <source>
        <dbReference type="ARBA" id="ARBA00022496"/>
    </source>
</evidence>
<dbReference type="InterPro" id="IPR002355">
    <property type="entry name" value="Cu_oxidase_Cu_BS"/>
</dbReference>
<evidence type="ECO:0000259" key="14">
    <source>
        <dbReference type="Pfam" id="PF07732"/>
    </source>
</evidence>
<keyword evidence="16" id="KW-1185">Reference proteome</keyword>
<evidence type="ECO:0000256" key="1">
    <source>
        <dbReference type="ARBA" id="ARBA00001935"/>
    </source>
</evidence>
<feature type="signal peptide" evidence="11">
    <location>
        <begin position="1"/>
        <end position="19"/>
    </location>
</feature>
<feature type="coiled-coil region" evidence="9">
    <location>
        <begin position="592"/>
        <end position="631"/>
    </location>
</feature>
<keyword evidence="9" id="KW-0175">Coiled coil</keyword>
<dbReference type="PANTHER" id="PTHR11709">
    <property type="entry name" value="MULTI-COPPER OXIDASE"/>
    <property type="match status" value="1"/>
</dbReference>
<dbReference type="STRING" id="763406.A0A1E3NM86"/>
<name>A0A1E3NM86_9ASCO</name>
<keyword evidence="7" id="KW-0186">Copper</keyword>
<dbReference type="GO" id="GO:0033215">
    <property type="term" value="P:reductive iron assimilation"/>
    <property type="evidence" value="ECO:0007669"/>
    <property type="project" value="TreeGrafter"/>
</dbReference>
<feature type="transmembrane region" description="Helical" evidence="10">
    <location>
        <begin position="559"/>
        <end position="579"/>
    </location>
</feature>
<keyword evidence="3" id="KW-0813">Transport</keyword>
<sequence>MIGVLLWCVVWLCTLGAEAAATTHEFYYKVQYVLANPDGVYEKQVISFNGTWPLPTIEVNKGDRVKLHLINGLEDATTSLHFHGLFMKGVGYMDGPVGVTQCPISPGDSMLYDFEVDQSGTYWYHSHSGSQYSDGLRGLFIIHDEEQEAKYAFDKQLSWSISDWYHLPSAELVKKQLTRYNPTGAEPIPQNLIFNDSRNVTINIDYDTKYLIRIANIGIMVSQFFSIPGYEFEIVEVDGVYTEPKKAKMAYLTVGQRMSILLKTRPKSDVDSNIIIFTSMDRPMLDTIPVDLELNSINYLVYDKALPMPKPPSWINDQDSFKPFNDLELVPSSHTPLLPEPDHRINLLLHMENLGDGVNYAFFNNYTYVAPKVPTLLTALSAPASLVNDARIYGSNTNSFVLKKDEVVEIVINNEDDNKHPMHLHGHQFQILARSKDFEEPVHYDPDKQASFAEFPIMRDTVYVEGNGYLAIRFVANNPGVWFFHCHLDFHLEQGLAVTLVEAPDYLDKYIPDDHIETCVRSNMPTKGNAAGNAHDFLNLHGEFVQPAPLPEGFTPKGYVALFACTAAALYGIWSIYVFGMNDISVTEAGKINNEKRVMQKYIEILERLKMKSVESQSEETSADIEKMLKQVIALNNKLSQL</sequence>
<dbReference type="Gene3D" id="2.60.40.420">
    <property type="entry name" value="Cupredoxins - blue copper proteins"/>
    <property type="match status" value="3"/>
</dbReference>
<accession>A0A1E3NM86</accession>
<protein>
    <submittedName>
        <fullName evidence="15">Uncharacterized protein</fullName>
    </submittedName>
</protein>
<evidence type="ECO:0000313" key="16">
    <source>
        <dbReference type="Proteomes" id="UP000094455"/>
    </source>
</evidence>
<dbReference type="GO" id="GO:0010106">
    <property type="term" value="P:cellular response to iron ion starvation"/>
    <property type="evidence" value="ECO:0007669"/>
    <property type="project" value="TreeGrafter"/>
</dbReference>
<evidence type="ECO:0000256" key="11">
    <source>
        <dbReference type="SAM" id="SignalP"/>
    </source>
</evidence>
<keyword evidence="10" id="KW-0472">Membrane</keyword>
<comment type="similarity">
    <text evidence="2">Belongs to the multicopper oxidase family.</text>
</comment>
<evidence type="ECO:0000259" key="13">
    <source>
        <dbReference type="Pfam" id="PF07731"/>
    </source>
</evidence>
<keyword evidence="3" id="KW-0406">Ion transport</keyword>
<dbReference type="OrthoDB" id="2121828at2759"/>
<evidence type="ECO:0000256" key="2">
    <source>
        <dbReference type="ARBA" id="ARBA00010609"/>
    </source>
</evidence>
<evidence type="ECO:0000256" key="6">
    <source>
        <dbReference type="ARBA" id="ARBA00023002"/>
    </source>
</evidence>
<evidence type="ECO:0000259" key="12">
    <source>
        <dbReference type="Pfam" id="PF00394"/>
    </source>
</evidence>
<dbReference type="CDD" id="cd13899">
    <property type="entry name" value="CuRO_3_Fet3p"/>
    <property type="match status" value="1"/>
</dbReference>
<dbReference type="RefSeq" id="XP_019017811.1">
    <property type="nucleotide sequence ID" value="XM_019162842.1"/>
</dbReference>
<feature type="domain" description="Plastocyanin-like" evidence="12">
    <location>
        <begin position="159"/>
        <end position="284"/>
    </location>
</feature>
<feature type="domain" description="Plastocyanin-like" evidence="14">
    <location>
        <begin position="30"/>
        <end position="146"/>
    </location>
</feature>
<dbReference type="EMBL" id="KV454003">
    <property type="protein sequence ID" value="ODQ46698.1"/>
    <property type="molecule type" value="Genomic_DNA"/>
</dbReference>
<evidence type="ECO:0000256" key="5">
    <source>
        <dbReference type="ARBA" id="ARBA00022729"/>
    </source>
</evidence>
<dbReference type="PROSITE" id="PS00079">
    <property type="entry name" value="MULTICOPPER_OXIDASE1"/>
    <property type="match status" value="2"/>
</dbReference>
<dbReference type="FunFam" id="2.60.40.420:FF:000024">
    <property type="entry name" value="FET5p Multicopper oxidase"/>
    <property type="match status" value="1"/>
</dbReference>
<gene>
    <name evidence="15" type="ORF">PICMEDRAFT_33760</name>
</gene>
<dbReference type="GO" id="GO:0033573">
    <property type="term" value="C:high-affinity iron permease complex"/>
    <property type="evidence" value="ECO:0007669"/>
    <property type="project" value="TreeGrafter"/>
</dbReference>